<evidence type="ECO:0000313" key="3">
    <source>
        <dbReference type="EMBL" id="KAG7483968.1"/>
    </source>
</evidence>
<accession>A0A9D3TEH9</accession>
<dbReference type="SMART" id="SM00327">
    <property type="entry name" value="VWA"/>
    <property type="match status" value="1"/>
</dbReference>
<proteinExistence type="predicted"/>
<dbReference type="SMART" id="SM00609">
    <property type="entry name" value="VIT"/>
    <property type="match status" value="1"/>
</dbReference>
<evidence type="ECO:0000259" key="1">
    <source>
        <dbReference type="PROSITE" id="PS50234"/>
    </source>
</evidence>
<comment type="caution">
    <text evidence="3">The sequence shown here is derived from an EMBL/GenBank/DDBJ whole genome shotgun (WGS) entry which is preliminary data.</text>
</comment>
<organism evidence="3 4">
    <name type="scientific">Megalops atlanticus</name>
    <name type="common">Tarpon</name>
    <name type="synonym">Clupea gigantea</name>
    <dbReference type="NCBI Taxonomy" id="7932"/>
    <lineage>
        <taxon>Eukaryota</taxon>
        <taxon>Metazoa</taxon>
        <taxon>Chordata</taxon>
        <taxon>Craniata</taxon>
        <taxon>Vertebrata</taxon>
        <taxon>Euteleostomi</taxon>
        <taxon>Actinopterygii</taxon>
        <taxon>Neopterygii</taxon>
        <taxon>Teleostei</taxon>
        <taxon>Elopiformes</taxon>
        <taxon>Megalopidae</taxon>
        <taxon>Megalops</taxon>
    </lineage>
</organism>
<dbReference type="Pfam" id="PF13768">
    <property type="entry name" value="VWA_3"/>
    <property type="match status" value="1"/>
</dbReference>
<dbReference type="PANTHER" id="PTHR45737">
    <property type="entry name" value="VON WILLEBRAND FACTOR A DOMAIN-CONTAINING PROTEIN 5A"/>
    <property type="match status" value="1"/>
</dbReference>
<dbReference type="InterPro" id="IPR013694">
    <property type="entry name" value="VIT"/>
</dbReference>
<dbReference type="OrthoDB" id="1729737at2759"/>
<evidence type="ECO:0008006" key="5">
    <source>
        <dbReference type="Google" id="ProtNLM"/>
    </source>
</evidence>
<evidence type="ECO:0000259" key="2">
    <source>
        <dbReference type="PROSITE" id="PS51468"/>
    </source>
</evidence>
<dbReference type="InterPro" id="IPR002035">
    <property type="entry name" value="VWF_A"/>
</dbReference>
<evidence type="ECO:0000313" key="4">
    <source>
        <dbReference type="Proteomes" id="UP001046870"/>
    </source>
</evidence>
<dbReference type="AlphaFoldDB" id="A0A9D3TEH9"/>
<dbReference type="SUPFAM" id="SSF53300">
    <property type="entry name" value="vWA-like"/>
    <property type="match status" value="1"/>
</dbReference>
<feature type="domain" description="VWFA" evidence="1">
    <location>
        <begin position="280"/>
        <end position="457"/>
    </location>
</feature>
<dbReference type="Proteomes" id="UP001046870">
    <property type="component" value="Chromosome 3"/>
</dbReference>
<dbReference type="PROSITE" id="PS50234">
    <property type="entry name" value="VWFA"/>
    <property type="match status" value="1"/>
</dbReference>
<dbReference type="Gene3D" id="3.40.50.410">
    <property type="entry name" value="von Willebrand factor, type A domain"/>
    <property type="match status" value="1"/>
</dbReference>
<dbReference type="EMBL" id="JAFDVH010000003">
    <property type="protein sequence ID" value="KAG7483968.1"/>
    <property type="molecule type" value="Genomic_DNA"/>
</dbReference>
<dbReference type="PANTHER" id="PTHR45737:SF6">
    <property type="entry name" value="VON WILLEBRAND FACTOR A DOMAIN-CONTAINING PROTEIN 5A"/>
    <property type="match status" value="1"/>
</dbReference>
<name>A0A9D3TEH9_MEGAT</name>
<keyword evidence="4" id="KW-1185">Reference proteome</keyword>
<protein>
    <recommendedName>
        <fullName evidence="5">von Willebrand factor A domain-containing protein 5A-like</fullName>
    </recommendedName>
</protein>
<dbReference type="PROSITE" id="PS51468">
    <property type="entry name" value="VIT"/>
    <property type="match status" value="1"/>
</dbReference>
<feature type="domain" description="VIT" evidence="2">
    <location>
        <begin position="1"/>
        <end position="131"/>
    </location>
</feature>
<dbReference type="Pfam" id="PF08487">
    <property type="entry name" value="VIT"/>
    <property type="match status" value="1"/>
</dbReference>
<dbReference type="InterPro" id="IPR036465">
    <property type="entry name" value="vWFA_dom_sf"/>
</dbReference>
<reference evidence="3" key="1">
    <citation type="submission" date="2021-01" db="EMBL/GenBank/DDBJ databases">
        <authorList>
            <person name="Zahm M."/>
            <person name="Roques C."/>
            <person name="Cabau C."/>
            <person name="Klopp C."/>
            <person name="Donnadieu C."/>
            <person name="Jouanno E."/>
            <person name="Lampietro C."/>
            <person name="Louis A."/>
            <person name="Herpin A."/>
            <person name="Echchiki A."/>
            <person name="Berthelot C."/>
            <person name="Parey E."/>
            <person name="Roest-Crollius H."/>
            <person name="Braasch I."/>
            <person name="Postlethwait J."/>
            <person name="Bobe J."/>
            <person name="Montfort J."/>
            <person name="Bouchez O."/>
            <person name="Begum T."/>
            <person name="Mejri S."/>
            <person name="Adams A."/>
            <person name="Chen W.-J."/>
            <person name="Guiguen Y."/>
        </authorList>
    </citation>
    <scope>NUCLEOTIDE SEQUENCE</scope>
    <source>
        <strain evidence="3">YG-15Mar2019-1</strain>
        <tissue evidence="3">Brain</tissue>
    </source>
</reference>
<sequence>MNHPCGLRTERNEPVPLKSVSVDVEVQGHVASVSSTLQYENQQSGPVEAIFTFPMDSSASVYRFLARIGGTEIEAQLRERQEAQEQYDDALSSGQQAFLLEESAESSDIFQLRVGSLPPGESASVSLAYVTELAVQADDALRFCLPIVLNPRYTPAGSQSVTSEVPGVSGDAVPYTLSLSVHIYSPSPIQSVQSNCVLTPLDFLSPDHTEAKISLSPDHKFDRDVEILLYYSQPHHPTAILEVGQSTASPGSLMGDTVAMLSLYPEFPAALQSSLASCGEFIFLVDRSGSMSCCMNQSRTSQSRIESARDTLLLLLKSLPMGCYFNIYGFGSRYDSFFPASVEYTQTTMESALQKVKSMEADLGGTEILQPLQEIYSKPCLPSHLRQLFVFTDGEVGNTKSVIDLVKRHALSHRCFTFGIGEGASSALVNGMAKHGSGHPQFITGADRLQSKVMQSLQFALQPAVKDISLQWNLPAGVSTTNLSPPINTLFPGQRALVYAQLTGQVDSCVTGSVSLLYALGEEVVKNDLTFSLTPKEDSSLLLHRLGARAAILAMEGDVSGGVDSGVKEKVVELSVQSGVSSSYTSFIAVNTESKQILKGPLRRRVTPVVFLKKCFYKRPPVLLNALSTPAEAPTFSGGGLFGGRIACRKSAKGFSSPKLGLSRSRSPVECDSFSPPEEKKSGDPMLDLIGLQKADGSWDLHQSLTSILGKQKEEVAKTMPGESPAVWATVLALLWLHGQKADFKDEWRFLAIKAISWIKAQSGVDVSKFVTAGNSLLGLQLEPQVLGL</sequence>
<gene>
    <name evidence="3" type="ORF">MATL_G00043990</name>
</gene>